<dbReference type="AlphaFoldDB" id="A0A2Z4LSG1"/>
<name>A0A2Z4LSG1_9FLAO</name>
<proteinExistence type="predicted"/>
<keyword evidence="2" id="KW-1185">Reference proteome</keyword>
<evidence type="ECO:0000313" key="1">
    <source>
        <dbReference type="EMBL" id="AWX44649.1"/>
    </source>
</evidence>
<organism evidence="1 2">
    <name type="scientific">Flagellimonas maritima</name>
    <dbReference type="NCBI Taxonomy" id="1383885"/>
    <lineage>
        <taxon>Bacteria</taxon>
        <taxon>Pseudomonadati</taxon>
        <taxon>Bacteroidota</taxon>
        <taxon>Flavobacteriia</taxon>
        <taxon>Flavobacteriales</taxon>
        <taxon>Flavobacteriaceae</taxon>
        <taxon>Flagellimonas</taxon>
    </lineage>
</organism>
<dbReference type="EMBL" id="CP030104">
    <property type="protein sequence ID" value="AWX44649.1"/>
    <property type="molecule type" value="Genomic_DNA"/>
</dbReference>
<evidence type="ECO:0000313" key="2">
    <source>
        <dbReference type="Proteomes" id="UP000248536"/>
    </source>
</evidence>
<gene>
    <name evidence="1" type="ORF">HME9304_01652</name>
</gene>
<sequence length="32" mass="3595">MYLLKTGGIVSNKFGKLNFSKKTLLHLAVILF</sequence>
<reference evidence="1 2" key="1">
    <citation type="submission" date="2018-06" db="EMBL/GenBank/DDBJ databases">
        <title>Spongiibacterium sp. HME9304 Genome sequencing and assembly.</title>
        <authorList>
            <person name="Kang H."/>
            <person name="Kim H."/>
            <person name="Joh K."/>
        </authorList>
    </citation>
    <scope>NUCLEOTIDE SEQUENCE [LARGE SCALE GENOMIC DNA]</scope>
    <source>
        <strain evidence="1 2">HME9304</strain>
    </source>
</reference>
<dbReference type="KEGG" id="spon:HME9304_01652"/>
<dbReference type="Proteomes" id="UP000248536">
    <property type="component" value="Chromosome"/>
</dbReference>
<accession>A0A2Z4LSG1</accession>
<protein>
    <submittedName>
        <fullName evidence="1">Uncharacterized protein</fullName>
    </submittedName>
</protein>